<dbReference type="OrthoDB" id="7697912at2759"/>
<dbReference type="AlphaFoldDB" id="A0A9J6CFU9"/>
<comment type="caution">
    <text evidence="2">The sequence shown here is derived from an EMBL/GenBank/DDBJ whole genome shotgun (WGS) entry which is preliminary data.</text>
</comment>
<protein>
    <submittedName>
        <fullName evidence="2">Uncharacterized protein</fullName>
    </submittedName>
</protein>
<feature type="chain" id="PRO_5039898713" evidence="1">
    <location>
        <begin position="19"/>
        <end position="308"/>
    </location>
</feature>
<sequence>MFRYSAVLILALLPVAYNQLISFKDGKIGVNFLGYHAEAGLGGLLSGNAAHGGLQASAGTPFGQRAAAGLGGSVDEAGRPRGGGFAAASAGSGIGASAALGGNVNEYGASGGHGSEAHGAGYSAKKVELSAFPQGPQIPPNVKSVEIGPLNSRSSFQEDAPQVPQYPKKAYGKKYNGQNVQNAPPQYDDYDNTPAVAPLGPQQAPPQQDYRNFFDFGYFSNLGATISGAPNPQTQSGNAINLRRNKGPNSVLLEKYVRAADETGAPTTITKRVHVQRNPNFFNDIFNIPISTLTAVNQFLNNGFNGGR</sequence>
<proteinExistence type="predicted"/>
<evidence type="ECO:0000313" key="3">
    <source>
        <dbReference type="Proteomes" id="UP001107558"/>
    </source>
</evidence>
<keyword evidence="1" id="KW-0732">Signal</keyword>
<organism evidence="2 3">
    <name type="scientific">Polypedilum vanderplanki</name>
    <name type="common">Sleeping chironomid midge</name>
    <dbReference type="NCBI Taxonomy" id="319348"/>
    <lineage>
        <taxon>Eukaryota</taxon>
        <taxon>Metazoa</taxon>
        <taxon>Ecdysozoa</taxon>
        <taxon>Arthropoda</taxon>
        <taxon>Hexapoda</taxon>
        <taxon>Insecta</taxon>
        <taxon>Pterygota</taxon>
        <taxon>Neoptera</taxon>
        <taxon>Endopterygota</taxon>
        <taxon>Diptera</taxon>
        <taxon>Nematocera</taxon>
        <taxon>Chironomoidea</taxon>
        <taxon>Chironomidae</taxon>
        <taxon>Chironominae</taxon>
        <taxon>Polypedilum</taxon>
        <taxon>Polypedilum</taxon>
    </lineage>
</organism>
<evidence type="ECO:0000256" key="1">
    <source>
        <dbReference type="SAM" id="SignalP"/>
    </source>
</evidence>
<gene>
    <name evidence="2" type="ORF">PVAND_010298</name>
</gene>
<evidence type="ECO:0000313" key="2">
    <source>
        <dbReference type="EMBL" id="KAG5680813.1"/>
    </source>
</evidence>
<dbReference type="EMBL" id="JADBJN010000001">
    <property type="protein sequence ID" value="KAG5680813.1"/>
    <property type="molecule type" value="Genomic_DNA"/>
</dbReference>
<dbReference type="Proteomes" id="UP001107558">
    <property type="component" value="Chromosome 1"/>
</dbReference>
<reference evidence="2" key="1">
    <citation type="submission" date="2021-03" db="EMBL/GenBank/DDBJ databases">
        <title>Chromosome level genome of the anhydrobiotic midge Polypedilum vanderplanki.</title>
        <authorList>
            <person name="Yoshida Y."/>
            <person name="Kikawada T."/>
            <person name="Gusev O."/>
        </authorList>
    </citation>
    <scope>NUCLEOTIDE SEQUENCE</scope>
    <source>
        <strain evidence="2">NIAS01</strain>
        <tissue evidence="2">Whole body or cell culture</tissue>
    </source>
</reference>
<name>A0A9J6CFU9_POLVA</name>
<accession>A0A9J6CFU9</accession>
<feature type="signal peptide" evidence="1">
    <location>
        <begin position="1"/>
        <end position="18"/>
    </location>
</feature>
<keyword evidence="3" id="KW-1185">Reference proteome</keyword>